<comment type="subcellular location">
    <subcellularLocation>
        <location evidence="1">Endoplasmic reticulum membrane</location>
        <topology evidence="1">Single-pass type I membrane protein</topology>
    </subcellularLocation>
</comment>
<keyword evidence="9 11" id="KW-0472">Membrane</keyword>
<evidence type="ECO:0000259" key="13">
    <source>
        <dbReference type="Pfam" id="PF07774"/>
    </source>
</evidence>
<evidence type="ECO:0000313" key="16">
    <source>
        <dbReference type="Proteomes" id="UP000054007"/>
    </source>
</evidence>
<evidence type="ECO:0000313" key="15">
    <source>
        <dbReference type="EMBL" id="KIY63627.1"/>
    </source>
</evidence>
<protein>
    <recommendedName>
        <fullName evidence="4">ER membrane protein complex subunit 1</fullName>
    </recommendedName>
</protein>
<keyword evidence="5 11" id="KW-0812">Transmembrane</keyword>
<name>A0A0D7AZH0_9AGAR</name>
<dbReference type="Pfam" id="PF07774">
    <property type="entry name" value="EMC1_C"/>
    <property type="match status" value="1"/>
</dbReference>
<evidence type="ECO:0000259" key="14">
    <source>
        <dbReference type="Pfam" id="PF25293"/>
    </source>
</evidence>
<dbReference type="OrthoDB" id="28092at2759"/>
<dbReference type="InterPro" id="IPR011678">
    <property type="entry name" value="EMC1_C"/>
</dbReference>
<evidence type="ECO:0000256" key="6">
    <source>
        <dbReference type="ARBA" id="ARBA00022729"/>
    </source>
</evidence>
<evidence type="ECO:0000256" key="11">
    <source>
        <dbReference type="SAM" id="Phobius"/>
    </source>
</evidence>
<keyword evidence="6 12" id="KW-0732">Signal</keyword>
<dbReference type="GO" id="GO:0034975">
    <property type="term" value="P:protein folding in endoplasmic reticulum"/>
    <property type="evidence" value="ECO:0007669"/>
    <property type="project" value="TreeGrafter"/>
</dbReference>
<dbReference type="PANTHER" id="PTHR21573">
    <property type="entry name" value="ER MEMBRANE PROTEIN COMPLEX SUBUNIT 1"/>
    <property type="match status" value="1"/>
</dbReference>
<evidence type="ECO:0000256" key="3">
    <source>
        <dbReference type="ARBA" id="ARBA00011276"/>
    </source>
</evidence>
<evidence type="ECO:0000256" key="7">
    <source>
        <dbReference type="ARBA" id="ARBA00022824"/>
    </source>
</evidence>
<dbReference type="Pfam" id="PF25293">
    <property type="entry name" value="Beta-prop_EMC1_N"/>
    <property type="match status" value="1"/>
</dbReference>
<evidence type="ECO:0000256" key="9">
    <source>
        <dbReference type="ARBA" id="ARBA00023136"/>
    </source>
</evidence>
<dbReference type="InterPro" id="IPR015943">
    <property type="entry name" value="WD40/YVTN_repeat-like_dom_sf"/>
</dbReference>
<evidence type="ECO:0000256" key="4">
    <source>
        <dbReference type="ARBA" id="ARBA00020824"/>
    </source>
</evidence>
<comment type="similarity">
    <text evidence="2">Belongs to the EMC1 family.</text>
</comment>
<dbReference type="Proteomes" id="UP000054007">
    <property type="component" value="Unassembled WGS sequence"/>
</dbReference>
<accession>A0A0D7AZH0</accession>
<gene>
    <name evidence="15" type="ORF">CYLTODRAFT_402926</name>
</gene>
<evidence type="ECO:0000256" key="10">
    <source>
        <dbReference type="ARBA" id="ARBA00023180"/>
    </source>
</evidence>
<comment type="subunit">
    <text evidence="3">Component of the ER membrane protein complex (EMC).</text>
</comment>
<feature type="domain" description="EMC1 first beta-propeller" evidence="14">
    <location>
        <begin position="18"/>
        <end position="428"/>
    </location>
</feature>
<dbReference type="STRING" id="1314674.A0A0D7AZH0"/>
<evidence type="ECO:0000256" key="12">
    <source>
        <dbReference type="SAM" id="SignalP"/>
    </source>
</evidence>
<evidence type="ECO:0000256" key="8">
    <source>
        <dbReference type="ARBA" id="ARBA00022989"/>
    </source>
</evidence>
<organism evidence="15 16">
    <name type="scientific">Cylindrobasidium torrendii FP15055 ss-10</name>
    <dbReference type="NCBI Taxonomy" id="1314674"/>
    <lineage>
        <taxon>Eukaryota</taxon>
        <taxon>Fungi</taxon>
        <taxon>Dikarya</taxon>
        <taxon>Basidiomycota</taxon>
        <taxon>Agaricomycotina</taxon>
        <taxon>Agaricomycetes</taxon>
        <taxon>Agaricomycetidae</taxon>
        <taxon>Agaricales</taxon>
        <taxon>Marasmiineae</taxon>
        <taxon>Physalacriaceae</taxon>
        <taxon>Cylindrobasidium</taxon>
    </lineage>
</organism>
<keyword evidence="7" id="KW-0256">Endoplasmic reticulum</keyword>
<evidence type="ECO:0000256" key="2">
    <source>
        <dbReference type="ARBA" id="ARBA00007904"/>
    </source>
</evidence>
<feature type="domain" description="ER membrane protein complex subunit 1 C-terminal" evidence="13">
    <location>
        <begin position="766"/>
        <end position="981"/>
    </location>
</feature>
<proteinExistence type="inferred from homology"/>
<dbReference type="EMBL" id="KN880683">
    <property type="protein sequence ID" value="KIY63627.1"/>
    <property type="molecule type" value="Genomic_DNA"/>
</dbReference>
<feature type="chain" id="PRO_5002316892" description="ER membrane protein complex subunit 1" evidence="12">
    <location>
        <begin position="18"/>
        <end position="983"/>
    </location>
</feature>
<dbReference type="InterPro" id="IPR026895">
    <property type="entry name" value="EMC1"/>
</dbReference>
<feature type="transmembrane region" description="Helical" evidence="11">
    <location>
        <begin position="952"/>
        <end position="972"/>
    </location>
</feature>
<sequence>MRLLNAALLALCGLVSALTEADVGVVDWHKQFVGVPLSASPATAPVFHRVGQKATRSVILTATEANVLAGLNPVNGSIDWRHVFEEDDPILAFTKHGDVAVSLSGPGGATLRVFDVLNGDLFIEKRLHRPDAGQPVKVTAPIIITEDFEFITLTNGHTVTYVTRDAESKWTWTAEDQGSLVMYTQLVSTPAAFYVVALAKSYASYTLHVTALDRDTGAVLASSDFASNIYDEPGVDPVALVNKGTARIAWYESNGIKSFALSPKLDDKPTILKDVNYKQVMDVGLAASGYLVALKTDSTARVFRLEENGTFGRVWEFDGSASNSRNSPSKYAGGFDKAGQPYITRLYFSLAFKFASAEIYSPYLSNGKGLVTGYSFPFETQNHGIIDQIAIDAANPSEMRVIGRIFLTTSTGALQLWQHDKLQWTREESLSTIALAEFVELPEKVVSLSHHADETYVDRVLRHISDAQNLPRFLAYFARRFATGSYASASSAVLQDGSLWRDTFGFKQIILAATRHGKLFALDSSSGDIIWSKMLDLGWAAEIGGAHAPFKLFVTQTVNEGNPPEAVLVTHRTSSNGITDTVVFNFNTLNGQDMGNQATRAAPMLKGIDIEDKALGAFLEDRTRAVLTLDKNLKIHRFPQAEATDKLLKNASHTLHFPVQTGNTLAGYRITEQLEAERIWAFTLTEYEQILEFIPATRGPVASYGKVLGDRTTLYKYLNPRLFVLLTQAATGTCGISLIDAVKGAEVYRATVPANAGACDIKATFAENWLVYHHYDEEFTTGQTKGYRLVSVEFYEGQGVDDKTSSSDMSAFDKDLTNLHYYEQTYVFPHGVTAMATTTTKFGITSKDLIVALETDKIQAIPRRLLNPRRPNRKLTTEEQEEGLIPYDALLGIDPRRTLSHQQRVAQVALLKASPTLLESTSLVFAAGLDLFVTRVAPSRTFDVLNENFNKVQLVGIVAALGLAIVITRPIVRNKKLRERWYA</sequence>
<dbReference type="Gene3D" id="2.130.10.10">
    <property type="entry name" value="YVTN repeat-like/Quinoprotein amine dehydrogenase"/>
    <property type="match status" value="1"/>
</dbReference>
<reference evidence="15 16" key="1">
    <citation type="journal article" date="2015" name="Fungal Genet. Biol.">
        <title>Evolution of novel wood decay mechanisms in Agaricales revealed by the genome sequences of Fistulina hepatica and Cylindrobasidium torrendii.</title>
        <authorList>
            <person name="Floudas D."/>
            <person name="Held B.W."/>
            <person name="Riley R."/>
            <person name="Nagy L.G."/>
            <person name="Koehler G."/>
            <person name="Ransdell A.S."/>
            <person name="Younus H."/>
            <person name="Chow J."/>
            <person name="Chiniquy J."/>
            <person name="Lipzen A."/>
            <person name="Tritt A."/>
            <person name="Sun H."/>
            <person name="Haridas S."/>
            <person name="LaButti K."/>
            <person name="Ohm R.A."/>
            <person name="Kues U."/>
            <person name="Blanchette R.A."/>
            <person name="Grigoriev I.V."/>
            <person name="Minto R.E."/>
            <person name="Hibbett D.S."/>
        </authorList>
    </citation>
    <scope>NUCLEOTIDE SEQUENCE [LARGE SCALE GENOMIC DNA]</scope>
    <source>
        <strain evidence="15 16">FP15055 ss-10</strain>
    </source>
</reference>
<feature type="signal peptide" evidence="12">
    <location>
        <begin position="1"/>
        <end position="17"/>
    </location>
</feature>
<keyword evidence="16" id="KW-1185">Reference proteome</keyword>
<dbReference type="InterPro" id="IPR058545">
    <property type="entry name" value="Beta-prop_EMC1_1st"/>
</dbReference>
<evidence type="ECO:0000256" key="5">
    <source>
        <dbReference type="ARBA" id="ARBA00022692"/>
    </source>
</evidence>
<evidence type="ECO:0000256" key="1">
    <source>
        <dbReference type="ARBA" id="ARBA00004115"/>
    </source>
</evidence>
<dbReference type="PANTHER" id="PTHR21573:SF0">
    <property type="entry name" value="ER MEMBRANE PROTEIN COMPLEX SUBUNIT 1"/>
    <property type="match status" value="1"/>
</dbReference>
<dbReference type="GO" id="GO:0072546">
    <property type="term" value="C:EMC complex"/>
    <property type="evidence" value="ECO:0007669"/>
    <property type="project" value="InterPro"/>
</dbReference>
<dbReference type="SUPFAM" id="SSF50998">
    <property type="entry name" value="Quinoprotein alcohol dehydrogenase-like"/>
    <property type="match status" value="1"/>
</dbReference>
<keyword evidence="10" id="KW-0325">Glycoprotein</keyword>
<dbReference type="InterPro" id="IPR011047">
    <property type="entry name" value="Quinoprotein_ADH-like_sf"/>
</dbReference>
<keyword evidence="8 11" id="KW-1133">Transmembrane helix</keyword>
<dbReference type="AlphaFoldDB" id="A0A0D7AZH0"/>